<dbReference type="GeneID" id="8828365"/>
<reference evidence="1" key="1">
    <citation type="submission" date="2010-02" db="EMBL/GenBank/DDBJ databases">
        <title>Complete sequence of Aciduliprofundum boonei T469.</title>
        <authorList>
            <consortium name="US DOE Joint Genome Institute"/>
            <person name="Lucas S."/>
            <person name="Copeland A."/>
            <person name="Lapidus A."/>
            <person name="Cheng J.-F."/>
            <person name="Bruce D."/>
            <person name="Goodwin L."/>
            <person name="Pitluck S."/>
            <person name="Saunders E."/>
            <person name="Detter J.C."/>
            <person name="Han C."/>
            <person name="Tapia R."/>
            <person name="Land M."/>
            <person name="Hauser L."/>
            <person name="Kyrpides N."/>
            <person name="Mikhailova N."/>
            <person name="Flores G."/>
            <person name="Reysenbach A.-L."/>
            <person name="Woyke T."/>
        </authorList>
    </citation>
    <scope>NUCLEOTIDE SEQUENCE</scope>
    <source>
        <strain evidence="1">T469</strain>
    </source>
</reference>
<dbReference type="eggNOG" id="arCOG13562">
    <property type="taxonomic scope" value="Archaea"/>
</dbReference>
<dbReference type="STRING" id="439481.Aboo_1402"/>
<protein>
    <submittedName>
        <fullName evidence="1">Uncharacterized protein</fullName>
    </submittedName>
</protein>
<accession>B5ID25</accession>
<dbReference type="RefSeq" id="WP_008084072.1">
    <property type="nucleotide sequence ID" value="NC_013926.1"/>
</dbReference>
<organism evidence="1 2">
    <name type="scientific">Aciduliprofundum boonei (strain DSM 19572 / T469)</name>
    <dbReference type="NCBI Taxonomy" id="439481"/>
    <lineage>
        <taxon>Archaea</taxon>
        <taxon>Methanobacteriati</taxon>
        <taxon>Thermoplasmatota</taxon>
        <taxon>DHVE2 group</taxon>
        <taxon>Candidatus Aciduliprofundum</taxon>
    </lineage>
</organism>
<dbReference type="HOGENOM" id="CLU_1500223_0_0_2"/>
<keyword evidence="2" id="KW-1185">Reference proteome</keyword>
<sequence>MKPYLILDVITLVLVALGIAAFYNDLAHGNFSVIITLYFVIIAVAYFIIINMINNWVKKLFGEVAEKLQCEFLDSGRYSLAHYIRCENMEIKINLRGSYTPASLYLKFYGNFKEADIKGSDKNSRKFISNILDLQRKYRIKVNDAYSSKDVAEMIITKFPYNADILEKIILDANKIIAKV</sequence>
<proteinExistence type="predicted"/>
<evidence type="ECO:0000313" key="2">
    <source>
        <dbReference type="Proteomes" id="UP000001400"/>
    </source>
</evidence>
<dbReference type="Proteomes" id="UP000001400">
    <property type="component" value="Chromosome"/>
</dbReference>
<evidence type="ECO:0000313" key="1">
    <source>
        <dbReference type="EMBL" id="ADD09209.1"/>
    </source>
</evidence>
<gene>
    <name evidence="1" type="ordered locus">Aboo_1402</name>
</gene>
<dbReference type="EMBL" id="CP001941">
    <property type="protein sequence ID" value="ADD09209.1"/>
    <property type="molecule type" value="Genomic_DNA"/>
</dbReference>
<name>B5ID25_ACIB4</name>
<dbReference type="KEGG" id="abi:Aboo_1402"/>
<dbReference type="OrthoDB" id="366807at2157"/>
<dbReference type="AlphaFoldDB" id="B5ID25"/>